<keyword evidence="7 14" id="KW-0456">Lyase</keyword>
<dbReference type="EMBL" id="PGGS01000299">
    <property type="protein sequence ID" value="PNH05522.1"/>
    <property type="molecule type" value="Genomic_DNA"/>
</dbReference>
<dbReference type="InterPro" id="IPR052054">
    <property type="entry name" value="Oxidative_DNA_repair_enzyme"/>
</dbReference>
<dbReference type="PANTHER" id="PTHR10242:SF2">
    <property type="entry name" value="N-GLYCOSYLASE_DNA LYASE"/>
    <property type="match status" value="1"/>
</dbReference>
<feature type="compositionally biased region" description="Low complexity" evidence="12">
    <location>
        <begin position="1"/>
        <end position="21"/>
    </location>
</feature>
<dbReference type="GO" id="GO:0005634">
    <property type="term" value="C:nucleus"/>
    <property type="evidence" value="ECO:0007669"/>
    <property type="project" value="UniProtKB-SubCell"/>
</dbReference>
<evidence type="ECO:0000256" key="7">
    <source>
        <dbReference type="ARBA" id="ARBA00023239"/>
    </source>
</evidence>
<evidence type="ECO:0000256" key="10">
    <source>
        <dbReference type="ARBA" id="ARBA00023295"/>
    </source>
</evidence>
<dbReference type="InterPro" id="IPR011257">
    <property type="entry name" value="DNA_glycosylase"/>
</dbReference>
<evidence type="ECO:0000256" key="12">
    <source>
        <dbReference type="SAM" id="MobiDB-lite"/>
    </source>
</evidence>
<dbReference type="Pfam" id="PF07934">
    <property type="entry name" value="OGG_N"/>
    <property type="match status" value="1"/>
</dbReference>
<dbReference type="InterPro" id="IPR023170">
    <property type="entry name" value="HhH_base_excis_C"/>
</dbReference>
<keyword evidence="10" id="KW-0326">Glycosidase</keyword>
<organism evidence="14 15">
    <name type="scientific">Tetrabaena socialis</name>
    <dbReference type="NCBI Taxonomy" id="47790"/>
    <lineage>
        <taxon>Eukaryota</taxon>
        <taxon>Viridiplantae</taxon>
        <taxon>Chlorophyta</taxon>
        <taxon>core chlorophytes</taxon>
        <taxon>Chlorophyceae</taxon>
        <taxon>CS clade</taxon>
        <taxon>Chlamydomonadales</taxon>
        <taxon>Tetrabaenaceae</taxon>
        <taxon>Tetrabaena</taxon>
    </lineage>
</organism>
<dbReference type="InterPro" id="IPR003265">
    <property type="entry name" value="HhH-GPD_domain"/>
</dbReference>
<sequence>PAGRVQPAAARPRVQPAQAPAMEGEHGWRPLMETPTSTAALQLEFCLPTGQTFRWRRTGDGQFTGVVGTRLLCLRQHSGDVSYRVLARGAGASEAGDALALHDYFNLGTSLEALSTGWAASCERYRRVSPYFPGARMLRQDPVECLYQFLCSSNNHISRIQGMVERLCSAYGTPLTPEDAAAGQGAGGLVSTAGDRAAAQEVVAPAASDAGLEPSASANPKEGGADKAALSFFAFPSLEQLSRATEEELREAGFGYRARYVVGTTQALMAKPGGGRQWLLSLRQASLEEAVAALTELPGIGPKVAACVCLFSLDKHGAIPVDTHVWQICIKYYRPQLRGKSLTKKVHAEVQQIFVDRFGPYAGWAHNTLFISELASQQHRLPDKLRQGGKVSSSKGGGDVADAADDRAPEAGEAAGKKLANAKKRWTPTVPSDD</sequence>
<dbReference type="GO" id="GO:0006285">
    <property type="term" value="P:base-excision repair, AP site formation"/>
    <property type="evidence" value="ECO:0007669"/>
    <property type="project" value="TreeGrafter"/>
</dbReference>
<dbReference type="Pfam" id="PF00730">
    <property type="entry name" value="HhH-GPD"/>
    <property type="match status" value="1"/>
</dbReference>
<comment type="subcellular location">
    <subcellularLocation>
        <location evidence="1">Nucleus</location>
    </subcellularLocation>
</comment>
<dbReference type="GO" id="GO:0006289">
    <property type="term" value="P:nucleotide-excision repair"/>
    <property type="evidence" value="ECO:0007669"/>
    <property type="project" value="InterPro"/>
</dbReference>
<protein>
    <recommendedName>
        <fullName evidence="3">DNA-(apurinic or apyrimidinic site) lyase</fullName>
        <ecNumber evidence="3">4.2.99.18</ecNumber>
    </recommendedName>
</protein>
<accession>A0A2J7ZZ31</accession>
<keyword evidence="8" id="KW-0539">Nucleus</keyword>
<gene>
    <name evidence="14" type="ORF">TSOC_008218</name>
</gene>
<keyword evidence="15" id="KW-1185">Reference proteome</keyword>
<evidence type="ECO:0000256" key="6">
    <source>
        <dbReference type="ARBA" id="ARBA00023204"/>
    </source>
</evidence>
<evidence type="ECO:0000256" key="4">
    <source>
        <dbReference type="ARBA" id="ARBA00022763"/>
    </source>
</evidence>
<evidence type="ECO:0000256" key="8">
    <source>
        <dbReference type="ARBA" id="ARBA00023242"/>
    </source>
</evidence>
<dbReference type="GO" id="GO:0140078">
    <property type="term" value="F:class I DNA-(apurinic or apyrimidinic site) endonuclease activity"/>
    <property type="evidence" value="ECO:0007669"/>
    <property type="project" value="UniProtKB-EC"/>
</dbReference>
<proteinExistence type="inferred from homology"/>
<dbReference type="FunFam" id="1.10.1670.10:FF:000005">
    <property type="entry name" value="N-glycosylase/DNA lyase OGG1"/>
    <property type="match status" value="1"/>
</dbReference>
<evidence type="ECO:0000313" key="15">
    <source>
        <dbReference type="Proteomes" id="UP000236333"/>
    </source>
</evidence>
<reference evidence="14 15" key="1">
    <citation type="journal article" date="2017" name="Mol. Biol. Evol.">
        <title>The 4-celled Tetrabaena socialis nuclear genome reveals the essential components for genetic control of cell number at the origin of multicellularity in the volvocine lineage.</title>
        <authorList>
            <person name="Featherston J."/>
            <person name="Arakaki Y."/>
            <person name="Hanschen E.R."/>
            <person name="Ferris P.J."/>
            <person name="Michod R.E."/>
            <person name="Olson B.J.S.C."/>
            <person name="Nozaki H."/>
            <person name="Durand P.M."/>
        </authorList>
    </citation>
    <scope>NUCLEOTIDE SEQUENCE [LARGE SCALE GENOMIC DNA]</scope>
    <source>
        <strain evidence="14 15">NIES-571</strain>
    </source>
</reference>
<dbReference type="GO" id="GO:0003684">
    <property type="term" value="F:damaged DNA binding"/>
    <property type="evidence" value="ECO:0007669"/>
    <property type="project" value="InterPro"/>
</dbReference>
<evidence type="ECO:0000256" key="5">
    <source>
        <dbReference type="ARBA" id="ARBA00022801"/>
    </source>
</evidence>
<dbReference type="InterPro" id="IPR012904">
    <property type="entry name" value="OGG_N"/>
</dbReference>
<dbReference type="AlphaFoldDB" id="A0A2J7ZZ31"/>
<comment type="similarity">
    <text evidence="2">Belongs to the type-1 OGG1 family.</text>
</comment>
<evidence type="ECO:0000256" key="11">
    <source>
        <dbReference type="ARBA" id="ARBA00044632"/>
    </source>
</evidence>
<dbReference type="Gene3D" id="3.30.310.40">
    <property type="match status" value="1"/>
</dbReference>
<dbReference type="Gene3D" id="1.10.1670.10">
    <property type="entry name" value="Helix-hairpin-Helix base-excision DNA repair enzymes (C-terminal)"/>
    <property type="match status" value="1"/>
</dbReference>
<evidence type="ECO:0000256" key="2">
    <source>
        <dbReference type="ARBA" id="ARBA00010679"/>
    </source>
</evidence>
<keyword evidence="4" id="KW-0227">DNA damage</keyword>
<dbReference type="GO" id="GO:0034039">
    <property type="term" value="F:8-oxo-7,8-dihydroguanine DNA N-glycosylase activity"/>
    <property type="evidence" value="ECO:0007669"/>
    <property type="project" value="TreeGrafter"/>
</dbReference>
<keyword evidence="5" id="KW-0378">Hydrolase</keyword>
<dbReference type="OrthoDB" id="238681at2759"/>
<comment type="caution">
    <text evidence="14">The sequence shown here is derived from an EMBL/GenBank/DDBJ whole genome shotgun (WGS) entry which is preliminary data.</text>
</comment>
<keyword evidence="6" id="KW-0234">DNA repair</keyword>
<comment type="catalytic activity">
    <reaction evidence="11">
        <text>2'-deoxyribonucleotide-(2'-deoxyribose 5'-phosphate)-2'-deoxyribonucleotide-DNA = a 3'-end 2'-deoxyribonucleotide-(2,3-dehydro-2,3-deoxyribose 5'-phosphate)-DNA + a 5'-end 5'-phospho-2'-deoxyribonucleoside-DNA + H(+)</text>
        <dbReference type="Rhea" id="RHEA:66592"/>
        <dbReference type="Rhea" id="RHEA-COMP:13180"/>
        <dbReference type="Rhea" id="RHEA-COMP:16897"/>
        <dbReference type="Rhea" id="RHEA-COMP:17067"/>
        <dbReference type="ChEBI" id="CHEBI:15378"/>
        <dbReference type="ChEBI" id="CHEBI:136412"/>
        <dbReference type="ChEBI" id="CHEBI:157695"/>
        <dbReference type="ChEBI" id="CHEBI:167181"/>
        <dbReference type="EC" id="4.2.99.18"/>
    </reaction>
</comment>
<dbReference type="SUPFAM" id="SSF48150">
    <property type="entry name" value="DNA-glycosylase"/>
    <property type="match status" value="1"/>
</dbReference>
<evidence type="ECO:0000256" key="9">
    <source>
        <dbReference type="ARBA" id="ARBA00023268"/>
    </source>
</evidence>
<feature type="region of interest" description="Disordered" evidence="12">
    <location>
        <begin position="382"/>
        <end position="434"/>
    </location>
</feature>
<dbReference type="EC" id="4.2.99.18" evidence="3"/>
<dbReference type="PANTHER" id="PTHR10242">
    <property type="entry name" value="8-OXOGUANINE DNA GLYCOSYLASE"/>
    <property type="match status" value="1"/>
</dbReference>
<dbReference type="Gene3D" id="1.10.340.30">
    <property type="entry name" value="Hypothetical protein, domain 2"/>
    <property type="match status" value="1"/>
</dbReference>
<feature type="region of interest" description="Disordered" evidence="12">
    <location>
        <begin position="1"/>
        <end position="24"/>
    </location>
</feature>
<evidence type="ECO:0000256" key="1">
    <source>
        <dbReference type="ARBA" id="ARBA00004123"/>
    </source>
</evidence>
<feature type="domain" description="HhH-GPD" evidence="13">
    <location>
        <begin position="216"/>
        <end position="374"/>
    </location>
</feature>
<dbReference type="SMART" id="SM00478">
    <property type="entry name" value="ENDO3c"/>
    <property type="match status" value="1"/>
</dbReference>
<name>A0A2J7ZZ31_9CHLO</name>
<evidence type="ECO:0000313" key="14">
    <source>
        <dbReference type="EMBL" id="PNH05522.1"/>
    </source>
</evidence>
<dbReference type="SUPFAM" id="SSF55945">
    <property type="entry name" value="TATA-box binding protein-like"/>
    <property type="match status" value="1"/>
</dbReference>
<dbReference type="Proteomes" id="UP000236333">
    <property type="component" value="Unassembled WGS sequence"/>
</dbReference>
<dbReference type="CDD" id="cd00056">
    <property type="entry name" value="ENDO3c"/>
    <property type="match status" value="1"/>
</dbReference>
<evidence type="ECO:0000256" key="3">
    <source>
        <dbReference type="ARBA" id="ARBA00012720"/>
    </source>
</evidence>
<feature type="region of interest" description="Disordered" evidence="12">
    <location>
        <begin position="204"/>
        <end position="223"/>
    </location>
</feature>
<feature type="non-terminal residue" evidence="14">
    <location>
        <position position="1"/>
    </location>
</feature>
<keyword evidence="9" id="KW-0511">Multifunctional enzyme</keyword>
<evidence type="ECO:0000259" key="13">
    <source>
        <dbReference type="SMART" id="SM00478"/>
    </source>
</evidence>